<feature type="domain" description="PAC" evidence="4">
    <location>
        <begin position="81"/>
        <end position="134"/>
    </location>
</feature>
<evidence type="ECO:0000313" key="5">
    <source>
        <dbReference type="EMBL" id="KGX91957.1"/>
    </source>
</evidence>
<dbReference type="InterPro" id="IPR000700">
    <property type="entry name" value="PAS-assoc_C"/>
</dbReference>
<name>A0A0A5I7Z9_9BACI</name>
<dbReference type="InterPro" id="IPR035965">
    <property type="entry name" value="PAS-like_dom_sf"/>
</dbReference>
<dbReference type="RefSeq" id="WP_036769887.1">
    <property type="nucleotide sequence ID" value="NZ_AULI01000002.1"/>
</dbReference>
<dbReference type="Gene3D" id="1.10.287.950">
    <property type="entry name" value="Methyl-accepting chemotaxis protein"/>
    <property type="match status" value="1"/>
</dbReference>
<dbReference type="PROSITE" id="PS50111">
    <property type="entry name" value="CHEMOTAXIS_TRANSDUC_2"/>
    <property type="match status" value="1"/>
</dbReference>
<dbReference type="InterPro" id="IPR004089">
    <property type="entry name" value="MCPsignal_dom"/>
</dbReference>
<dbReference type="SUPFAM" id="SSF55785">
    <property type="entry name" value="PYP-like sensor domain (PAS domain)"/>
    <property type="match status" value="1"/>
</dbReference>
<dbReference type="GO" id="GO:0016020">
    <property type="term" value="C:membrane"/>
    <property type="evidence" value="ECO:0007669"/>
    <property type="project" value="InterPro"/>
</dbReference>
<dbReference type="Pfam" id="PF08447">
    <property type="entry name" value="PAS_3"/>
    <property type="match status" value="1"/>
</dbReference>
<evidence type="ECO:0000313" key="6">
    <source>
        <dbReference type="Proteomes" id="UP000030528"/>
    </source>
</evidence>
<dbReference type="PROSITE" id="PS50113">
    <property type="entry name" value="PAC"/>
    <property type="match status" value="1"/>
</dbReference>
<dbReference type="PANTHER" id="PTHR32089">
    <property type="entry name" value="METHYL-ACCEPTING CHEMOTAXIS PROTEIN MCPB"/>
    <property type="match status" value="1"/>
</dbReference>
<proteinExistence type="predicted"/>
<organism evidence="5 6">
    <name type="scientific">Pontibacillus halophilus JSM 076056 = DSM 19796</name>
    <dbReference type="NCBI Taxonomy" id="1385510"/>
    <lineage>
        <taxon>Bacteria</taxon>
        <taxon>Bacillati</taxon>
        <taxon>Bacillota</taxon>
        <taxon>Bacilli</taxon>
        <taxon>Bacillales</taxon>
        <taxon>Bacillaceae</taxon>
        <taxon>Pontibacillus</taxon>
    </lineage>
</organism>
<evidence type="ECO:0000256" key="1">
    <source>
        <dbReference type="ARBA" id="ARBA00023224"/>
    </source>
</evidence>
<keyword evidence="1 2" id="KW-0807">Transducer</keyword>
<dbReference type="EMBL" id="AVPE01000008">
    <property type="protein sequence ID" value="KGX91957.1"/>
    <property type="molecule type" value="Genomic_DNA"/>
</dbReference>
<gene>
    <name evidence="5" type="ORF">N781_02675</name>
</gene>
<dbReference type="eggNOG" id="COG0840">
    <property type="taxonomic scope" value="Bacteria"/>
</dbReference>
<evidence type="ECO:0000256" key="2">
    <source>
        <dbReference type="PROSITE-ProRule" id="PRU00284"/>
    </source>
</evidence>
<dbReference type="AlphaFoldDB" id="A0A0A5I7Z9"/>
<keyword evidence="6" id="KW-1185">Reference proteome</keyword>
<dbReference type="STRING" id="1385510.GCA_000425205_00601"/>
<dbReference type="PANTHER" id="PTHR32089:SF112">
    <property type="entry name" value="LYSOZYME-LIKE PROTEIN-RELATED"/>
    <property type="match status" value="1"/>
</dbReference>
<dbReference type="SMART" id="SM00283">
    <property type="entry name" value="MA"/>
    <property type="match status" value="1"/>
</dbReference>
<dbReference type="GO" id="GO:0007165">
    <property type="term" value="P:signal transduction"/>
    <property type="evidence" value="ECO:0007669"/>
    <property type="project" value="UniProtKB-KW"/>
</dbReference>
<dbReference type="Gene3D" id="3.30.450.20">
    <property type="entry name" value="PAS domain"/>
    <property type="match status" value="1"/>
</dbReference>
<evidence type="ECO:0000259" key="3">
    <source>
        <dbReference type="PROSITE" id="PS50111"/>
    </source>
</evidence>
<dbReference type="Proteomes" id="UP000030528">
    <property type="component" value="Unassembled WGS sequence"/>
</dbReference>
<accession>A0A0A5I7Z9</accession>
<sequence>MKTAEIKIPEANMLQTIQNNLAIIQFGVDRRVSYVNDIFARTMNFKSSKELLGVEHKRFCFDSFTYSKAYEEFWSSLLKGKSFQDKILRKNAFGEEVWLEATYMPIYEESRVIGVLKVATNITDRQQHMESVVKELQQTSQSLTSQSEEGLQRQHTFSLKVERMAGVSKGNREVLRVLENRAEDIKGIVSTIKAIASQTNLLSLNAAIEAARAGEYGRGFDVVAKEVRKLSQQVEQSIGEVRERVVHITDEINNMSKGTVAIESEMGEALRYIHRTIESYEQVVSSADVLKNEAAHLNSLL</sequence>
<dbReference type="SUPFAM" id="SSF58104">
    <property type="entry name" value="Methyl-accepting chemotaxis protein (MCP) signaling domain"/>
    <property type="match status" value="1"/>
</dbReference>
<evidence type="ECO:0000259" key="4">
    <source>
        <dbReference type="PROSITE" id="PS50113"/>
    </source>
</evidence>
<protein>
    <submittedName>
        <fullName evidence="5">Chemotaxis protein</fullName>
    </submittedName>
</protein>
<reference evidence="5 6" key="1">
    <citation type="submission" date="2013-08" db="EMBL/GenBank/DDBJ databases">
        <authorList>
            <person name="Huang J."/>
            <person name="Wang G."/>
        </authorList>
    </citation>
    <scope>NUCLEOTIDE SEQUENCE [LARGE SCALE GENOMIC DNA]</scope>
    <source>
        <strain evidence="5 6">JSM 076056</strain>
    </source>
</reference>
<dbReference type="InterPro" id="IPR013655">
    <property type="entry name" value="PAS_fold_3"/>
</dbReference>
<feature type="domain" description="Methyl-accepting transducer" evidence="3">
    <location>
        <begin position="121"/>
        <end position="301"/>
    </location>
</feature>
<dbReference type="Pfam" id="PF00015">
    <property type="entry name" value="MCPsignal"/>
    <property type="match status" value="1"/>
</dbReference>
<comment type="caution">
    <text evidence="5">The sequence shown here is derived from an EMBL/GenBank/DDBJ whole genome shotgun (WGS) entry which is preliminary data.</text>
</comment>